<dbReference type="RefSeq" id="WP_257726010.1">
    <property type="nucleotide sequence ID" value="NZ_JANLFC010000081.1"/>
</dbReference>
<dbReference type="InterPro" id="IPR009045">
    <property type="entry name" value="Zn_M74/Hedgehog-like"/>
</dbReference>
<dbReference type="AlphaFoldDB" id="A0AAW5MMM6"/>
<organism evidence="1 2">
    <name type="scientific">Aeromonas veronii</name>
    <dbReference type="NCBI Taxonomy" id="654"/>
    <lineage>
        <taxon>Bacteria</taxon>
        <taxon>Pseudomonadati</taxon>
        <taxon>Pseudomonadota</taxon>
        <taxon>Gammaproteobacteria</taxon>
        <taxon>Aeromonadales</taxon>
        <taxon>Aeromonadaceae</taxon>
        <taxon>Aeromonas</taxon>
    </lineage>
</organism>
<evidence type="ECO:0008006" key="3">
    <source>
        <dbReference type="Google" id="ProtNLM"/>
    </source>
</evidence>
<accession>A0AAW5MMM6</accession>
<evidence type="ECO:0000313" key="1">
    <source>
        <dbReference type="EMBL" id="MCR4450791.1"/>
    </source>
</evidence>
<gene>
    <name evidence="1" type="ORF">NS965_20620</name>
</gene>
<comment type="caution">
    <text evidence="1">The sequence shown here is derived from an EMBL/GenBank/DDBJ whole genome shotgun (WGS) entry which is preliminary data.</text>
</comment>
<name>A0AAW5MMM6_AERVE</name>
<protein>
    <recommendedName>
        <fullName evidence="3">Peptidase M15</fullName>
    </recommendedName>
</protein>
<sequence length="181" mass="20681">MDISQPCSQHFTFEMLFHCGETWQRIQCPNLPQQTESWLAYRELATHILDPLVEAFGPPLLTYGFCGVTLRKAILSNPSPGIAPTLDQHAACELNQRGRVVCPRQGAAVDLIYPEKNSYQVALWLAQHTPFDRLYLYGPDRPLHISYGPEQNRALVELTTHHERRIPKRLTLTQLKGMCRC</sequence>
<dbReference type="EMBL" id="JANLFC010000081">
    <property type="protein sequence ID" value="MCR4450791.1"/>
    <property type="molecule type" value="Genomic_DNA"/>
</dbReference>
<dbReference type="SUPFAM" id="SSF55166">
    <property type="entry name" value="Hedgehog/DD-peptidase"/>
    <property type="match status" value="1"/>
</dbReference>
<proteinExistence type="predicted"/>
<evidence type="ECO:0000313" key="2">
    <source>
        <dbReference type="Proteomes" id="UP001204061"/>
    </source>
</evidence>
<reference evidence="1" key="1">
    <citation type="submission" date="2022-08" db="EMBL/GenBank/DDBJ databases">
        <title>A global survey of hypervirulent Aeromonas hydrophila identified this emerging pathogen in farmed fish in the lower Mekong River basin.</title>
        <authorList>
            <person name="Xu T."/>
            <person name="Rasmussen-Ivey C.R."/>
            <person name="Moen F.S."/>
            <person name="Fernandez Bravo A."/>
            <person name="Lamy B."/>
            <person name="Beaz-Hidalgo R."/>
            <person name="Khan C.D."/>
            <person name="Castro Escarpulli G."/>
            <person name="Yasin I.S.M."/>
            <person name="Figueras M.J."/>
            <person name="Azzam Sayuti M."/>
            <person name="Karim M.M."/>
            <person name="Alam K.M."/>
            <person name="Le T.T.T."/>
            <person name="Thao N.H.P."/>
            <person name="Addo S."/>
            <person name="Duodu S."/>
            <person name="Ali S."/>
            <person name="Mey S."/>
            <person name="Somony T."/>
            <person name="Liles M.R."/>
        </authorList>
    </citation>
    <scope>NUCLEOTIDE SEQUENCE</scope>
    <source>
        <strain evidence="1">0.14</strain>
    </source>
</reference>
<dbReference type="Proteomes" id="UP001204061">
    <property type="component" value="Unassembled WGS sequence"/>
</dbReference>